<keyword evidence="4" id="KW-1185">Reference proteome</keyword>
<dbReference type="AlphaFoldDB" id="A0A9P0D9M4"/>
<sequence length="511" mass="57177">MIRLLILLALITGLKECIAVKNVIVEYIPEKVVEGNDVEFTCQYDLEDDILFAIKWYRGQSEFFRYTKHERPQIKTFPLKNINVDISASSVDKVKLVNVTTGTRGKYSCEVLPDAPAYRNGVGKKILVVLAAQHKKLNQSDINTTIPALVKVSDTANISCSYSPTKNSASLKSVVWKKNGKLFYKYEPETDFNIALQLHKLSGINFSVVQTSNLTEISIHKATADTEGEYTCQVDYGSVTLTSSRILLVKEKTSKPVTVTVPALVNKGENVLLKCRYNLRGSGIGSVKWFKGNREFYSYTVDEEPTITPVDGVDVQDLITDDEYRSFVSTILLKQVNFDTAGKYRCAVASDSAYAQLSDSGILSVLRLPHGEPTIFIENDYLRGGDHIYAECASPPSYPYANVSWFLNENEILGKDNKDLNEQATIGFPYPTTSKLSHRVDFQYENTANLTCVVTISDVYRSEKTVKIEKDNSVSSRFIDYSSMAMSSGYKFLVMPTHIITIVSSLLLVNW</sequence>
<feature type="signal peptide" evidence="1">
    <location>
        <begin position="1"/>
        <end position="19"/>
    </location>
</feature>
<dbReference type="InterPro" id="IPR036179">
    <property type="entry name" value="Ig-like_dom_sf"/>
</dbReference>
<dbReference type="PANTHER" id="PTHR21261:SF15">
    <property type="entry name" value="BEATEN PATH IIIA, ISOFORM D-RELATED"/>
    <property type="match status" value="1"/>
</dbReference>
<evidence type="ECO:0000259" key="2">
    <source>
        <dbReference type="PROSITE" id="PS50835"/>
    </source>
</evidence>
<name>A0A9P0D9M4_9CUCU</name>
<dbReference type="InterPro" id="IPR013151">
    <property type="entry name" value="Immunoglobulin_dom"/>
</dbReference>
<feature type="domain" description="Ig-like" evidence="2">
    <location>
        <begin position="373"/>
        <end position="467"/>
    </location>
</feature>
<dbReference type="InterPro" id="IPR013783">
    <property type="entry name" value="Ig-like_fold"/>
</dbReference>
<reference evidence="3" key="1">
    <citation type="submission" date="2022-01" db="EMBL/GenBank/DDBJ databases">
        <authorList>
            <person name="King R."/>
        </authorList>
    </citation>
    <scope>NUCLEOTIDE SEQUENCE</scope>
</reference>
<accession>A0A9P0D9M4</accession>
<feature type="chain" id="PRO_5040118428" description="Ig-like domain-containing protein" evidence="1">
    <location>
        <begin position="20"/>
        <end position="511"/>
    </location>
</feature>
<dbReference type="InterPro" id="IPR003599">
    <property type="entry name" value="Ig_sub"/>
</dbReference>
<dbReference type="SUPFAM" id="SSF48726">
    <property type="entry name" value="Immunoglobulin"/>
    <property type="match status" value="3"/>
</dbReference>
<feature type="domain" description="Ig-like" evidence="2">
    <location>
        <begin position="21"/>
        <end position="111"/>
    </location>
</feature>
<evidence type="ECO:0000313" key="4">
    <source>
        <dbReference type="Proteomes" id="UP001153636"/>
    </source>
</evidence>
<organism evidence="3 4">
    <name type="scientific">Psylliodes chrysocephalus</name>
    <dbReference type="NCBI Taxonomy" id="3402493"/>
    <lineage>
        <taxon>Eukaryota</taxon>
        <taxon>Metazoa</taxon>
        <taxon>Ecdysozoa</taxon>
        <taxon>Arthropoda</taxon>
        <taxon>Hexapoda</taxon>
        <taxon>Insecta</taxon>
        <taxon>Pterygota</taxon>
        <taxon>Neoptera</taxon>
        <taxon>Endopterygota</taxon>
        <taxon>Coleoptera</taxon>
        <taxon>Polyphaga</taxon>
        <taxon>Cucujiformia</taxon>
        <taxon>Chrysomeloidea</taxon>
        <taxon>Chrysomelidae</taxon>
        <taxon>Galerucinae</taxon>
        <taxon>Alticini</taxon>
        <taxon>Psylliodes</taxon>
    </lineage>
</organism>
<proteinExistence type="predicted"/>
<dbReference type="Proteomes" id="UP001153636">
    <property type="component" value="Chromosome 6"/>
</dbReference>
<protein>
    <recommendedName>
        <fullName evidence="2">Ig-like domain-containing protein</fullName>
    </recommendedName>
</protein>
<keyword evidence="1" id="KW-0732">Signal</keyword>
<dbReference type="OrthoDB" id="6778782at2759"/>
<dbReference type="Pfam" id="PF00047">
    <property type="entry name" value="ig"/>
    <property type="match status" value="2"/>
</dbReference>
<evidence type="ECO:0000313" key="3">
    <source>
        <dbReference type="EMBL" id="CAH1112362.1"/>
    </source>
</evidence>
<dbReference type="SMART" id="SM00409">
    <property type="entry name" value="IG"/>
    <property type="match status" value="3"/>
</dbReference>
<dbReference type="PANTHER" id="PTHR21261">
    <property type="entry name" value="BEAT PROTEIN"/>
    <property type="match status" value="1"/>
</dbReference>
<dbReference type="Gene3D" id="2.60.40.10">
    <property type="entry name" value="Immunoglobulins"/>
    <property type="match status" value="4"/>
</dbReference>
<feature type="domain" description="Ig-like" evidence="2">
    <location>
        <begin position="256"/>
        <end position="358"/>
    </location>
</feature>
<feature type="domain" description="Ig-like" evidence="2">
    <location>
        <begin position="153"/>
        <end position="242"/>
    </location>
</feature>
<dbReference type="PROSITE" id="PS50835">
    <property type="entry name" value="IG_LIKE"/>
    <property type="match status" value="4"/>
</dbReference>
<dbReference type="InterPro" id="IPR007110">
    <property type="entry name" value="Ig-like_dom"/>
</dbReference>
<evidence type="ECO:0000256" key="1">
    <source>
        <dbReference type="SAM" id="SignalP"/>
    </source>
</evidence>
<dbReference type="EMBL" id="OV651818">
    <property type="protein sequence ID" value="CAH1112362.1"/>
    <property type="molecule type" value="Genomic_DNA"/>
</dbReference>
<gene>
    <name evidence="3" type="ORF">PSYICH_LOCUS12054</name>
</gene>